<dbReference type="PANTHER" id="PTHR36933:SF1">
    <property type="entry name" value="SLL0788 PROTEIN"/>
    <property type="match status" value="1"/>
</dbReference>
<sequence length="124" mass="12961">MPPIRTAATALLLLTGAIAPALADSHEATAPHDAHGEMGTAVAAEAAAAAHATMSQAMAIDPTGDPDIDFARAMIPHHQGAIDMAQVVLEHGADPDLRKLAQDVIEAQEAEIAFLRDWLARNDK</sequence>
<dbReference type="eggNOG" id="COG3544">
    <property type="taxonomic scope" value="Bacteria"/>
</dbReference>
<keyword evidence="1" id="KW-0732">Signal</keyword>
<reference evidence="3 4" key="1">
    <citation type="journal article" date="2012" name="J. Bacteriol.">
        <title>Draft Genome Sequence of Oceaniovalibus guishaninsula JLT2003T.</title>
        <authorList>
            <person name="Tang K."/>
            <person name="Liu K."/>
            <person name="Jiao N."/>
        </authorList>
    </citation>
    <scope>NUCLEOTIDE SEQUENCE [LARGE SCALE GENOMIC DNA]</scope>
    <source>
        <strain evidence="3 4">JLT2003</strain>
    </source>
</reference>
<feature type="chain" id="PRO_5003858367" description="DUF305 domain-containing protein" evidence="1">
    <location>
        <begin position="24"/>
        <end position="124"/>
    </location>
</feature>
<dbReference type="AlphaFoldDB" id="K2HND1"/>
<dbReference type="OrthoDB" id="517560at2"/>
<dbReference type="Gene3D" id="1.20.1260.10">
    <property type="match status" value="1"/>
</dbReference>
<accession>K2HND1</accession>
<evidence type="ECO:0000256" key="1">
    <source>
        <dbReference type="SAM" id="SignalP"/>
    </source>
</evidence>
<dbReference type="RefSeq" id="WP_007426369.1">
    <property type="nucleotide sequence ID" value="NZ_AMGO01000021.1"/>
</dbReference>
<dbReference type="InterPro" id="IPR005183">
    <property type="entry name" value="DUF305_CopM-like"/>
</dbReference>
<keyword evidence="4" id="KW-1185">Reference proteome</keyword>
<protein>
    <recommendedName>
        <fullName evidence="2">DUF305 domain-containing protein</fullName>
    </recommendedName>
</protein>
<evidence type="ECO:0000259" key="2">
    <source>
        <dbReference type="Pfam" id="PF03713"/>
    </source>
</evidence>
<name>K2HND1_9RHOB</name>
<dbReference type="STRING" id="1231392.OCGS_1217"/>
<evidence type="ECO:0000313" key="4">
    <source>
        <dbReference type="Proteomes" id="UP000006765"/>
    </source>
</evidence>
<dbReference type="EMBL" id="AMGO01000021">
    <property type="protein sequence ID" value="EKE44379.1"/>
    <property type="molecule type" value="Genomic_DNA"/>
</dbReference>
<gene>
    <name evidence="3" type="ORF">OCGS_1217</name>
</gene>
<organism evidence="3 4">
    <name type="scientific">Oceaniovalibus guishaninsula JLT2003</name>
    <dbReference type="NCBI Taxonomy" id="1231392"/>
    <lineage>
        <taxon>Bacteria</taxon>
        <taxon>Pseudomonadati</taxon>
        <taxon>Pseudomonadota</taxon>
        <taxon>Alphaproteobacteria</taxon>
        <taxon>Rhodobacterales</taxon>
        <taxon>Roseobacteraceae</taxon>
        <taxon>Oceaniovalibus</taxon>
    </lineage>
</organism>
<comment type="caution">
    <text evidence="3">The sequence shown here is derived from an EMBL/GenBank/DDBJ whole genome shotgun (WGS) entry which is preliminary data.</text>
</comment>
<dbReference type="Proteomes" id="UP000006765">
    <property type="component" value="Unassembled WGS sequence"/>
</dbReference>
<dbReference type="PANTHER" id="PTHR36933">
    <property type="entry name" value="SLL0788 PROTEIN"/>
    <property type="match status" value="1"/>
</dbReference>
<feature type="signal peptide" evidence="1">
    <location>
        <begin position="1"/>
        <end position="23"/>
    </location>
</feature>
<dbReference type="PATRIC" id="fig|1231392.3.peg.1222"/>
<proteinExistence type="predicted"/>
<dbReference type="Pfam" id="PF03713">
    <property type="entry name" value="DUF305"/>
    <property type="match status" value="1"/>
</dbReference>
<evidence type="ECO:0000313" key="3">
    <source>
        <dbReference type="EMBL" id="EKE44379.1"/>
    </source>
</evidence>
<feature type="domain" description="DUF305" evidence="2">
    <location>
        <begin position="32"/>
        <end position="119"/>
    </location>
</feature>
<dbReference type="InterPro" id="IPR012347">
    <property type="entry name" value="Ferritin-like"/>
</dbReference>